<dbReference type="RefSeq" id="WP_076501463.1">
    <property type="nucleotide sequence ID" value="NZ_FTOP01000009.1"/>
</dbReference>
<keyword evidence="3" id="KW-1185">Reference proteome</keyword>
<evidence type="ECO:0000313" key="3">
    <source>
        <dbReference type="Proteomes" id="UP000186026"/>
    </source>
</evidence>
<gene>
    <name evidence="2" type="ORF">SAMN05421761_1094</name>
</gene>
<dbReference type="SMART" id="SM00091">
    <property type="entry name" value="PAS"/>
    <property type="match status" value="1"/>
</dbReference>
<proteinExistence type="predicted"/>
<feature type="domain" description="PAS" evidence="1">
    <location>
        <begin position="19"/>
        <end position="74"/>
    </location>
</feature>
<organism evidence="2 3">
    <name type="scientific">Belliella pelovolcani</name>
    <dbReference type="NCBI Taxonomy" id="529505"/>
    <lineage>
        <taxon>Bacteria</taxon>
        <taxon>Pseudomonadati</taxon>
        <taxon>Bacteroidota</taxon>
        <taxon>Cytophagia</taxon>
        <taxon>Cytophagales</taxon>
        <taxon>Cyclobacteriaceae</taxon>
        <taxon>Belliella</taxon>
    </lineage>
</organism>
<sequence>MPQQPDYSTLFFLNPLPSWVYDLNTFEFLEVNDAAVKHYGYTREEFLNMNLKDIRPASELPKLKKAIQKAKKSTGNLTFGEFIHLKKIKVSY</sequence>
<dbReference type="Proteomes" id="UP000186026">
    <property type="component" value="Unassembled WGS sequence"/>
</dbReference>
<dbReference type="SUPFAM" id="SSF55785">
    <property type="entry name" value="PYP-like sensor domain (PAS domain)"/>
    <property type="match status" value="1"/>
</dbReference>
<evidence type="ECO:0000259" key="1">
    <source>
        <dbReference type="PROSITE" id="PS50112"/>
    </source>
</evidence>
<dbReference type="STRING" id="529505.SAMN05421761_1094"/>
<dbReference type="EMBL" id="FTOP01000009">
    <property type="protein sequence ID" value="SIS95111.1"/>
    <property type="molecule type" value="Genomic_DNA"/>
</dbReference>
<dbReference type="OrthoDB" id="9124519at2"/>
<dbReference type="NCBIfam" id="TIGR00229">
    <property type="entry name" value="sensory_box"/>
    <property type="match status" value="1"/>
</dbReference>
<protein>
    <submittedName>
        <fullName evidence="2">PAS domain S-box-containing protein</fullName>
    </submittedName>
</protein>
<dbReference type="PROSITE" id="PS50112">
    <property type="entry name" value="PAS"/>
    <property type="match status" value="1"/>
</dbReference>
<evidence type="ECO:0000313" key="2">
    <source>
        <dbReference type="EMBL" id="SIS95111.1"/>
    </source>
</evidence>
<dbReference type="InterPro" id="IPR000014">
    <property type="entry name" value="PAS"/>
</dbReference>
<reference evidence="3" key="1">
    <citation type="submission" date="2017-01" db="EMBL/GenBank/DDBJ databases">
        <authorList>
            <person name="Varghese N."/>
            <person name="Submissions S."/>
        </authorList>
    </citation>
    <scope>NUCLEOTIDE SEQUENCE [LARGE SCALE GENOMIC DNA]</scope>
    <source>
        <strain evidence="3">DSM 46698</strain>
    </source>
</reference>
<dbReference type="AlphaFoldDB" id="A0A1N7NA84"/>
<dbReference type="InterPro" id="IPR035965">
    <property type="entry name" value="PAS-like_dom_sf"/>
</dbReference>
<name>A0A1N7NA84_9BACT</name>
<accession>A0A1N7NA84</accession>
<dbReference type="Gene3D" id="3.30.450.20">
    <property type="entry name" value="PAS domain"/>
    <property type="match status" value="1"/>
</dbReference>
<dbReference type="CDD" id="cd00130">
    <property type="entry name" value="PAS"/>
    <property type="match status" value="1"/>
</dbReference>